<sequence length="834" mass="89736">MNKKIKKSPSLDKRWIISPAILLFVSGLAALVYQVLWIKQLSIVVGVDVHAVSTAVSAFFAGLALGSYIFGRRADRLSHPLRLYAMLEIGVAILGVIVTFALGRSAALFAQLQLMAGPLAWLLPFLLVAAPAFLMGGTLPVLVRSISPNKDQLGYAGGLLYAANTAGAIAGALLTSFVLIPAFGVFGSSVFAAILNLAAGVGAFLLVGKDLPASTKSKTAADPAGKSLALWLYAIAGGLALGYEVIWSQAVVQWTSTRTFAFSVVLATYLLGLVLGSAFFSRRADRTKDSWGVFGFLIAAAGVTALLALAFSGDVLTNFQESAGDFAFKMLPYEGFARAARFFVVAGWLVLIPTMLLGAAFPAALRLIVDPANSGRDTGRIVAFNTVGGIVGTLVIGFVLVPFLGIERSLGLLAFAAVGIGLVAVWKGHGVTKVSRNAIFACAGIAILGVVLLPSDHLVKLLAKGHGGKLIFHEPSAAGTVAVVEQRSAEKSFRRLYISGVSNSGNSMTSQRYMRLQALLPLIISKEEPKSALVIGLGTGITAGSLLYYPGLDKRVCAELLPAVVRAASLFEGNNNVTEDSRVDIRLRDGRSELLRSKEQYDLITLEPPPPSAAGVVNLYSSDFYQLAADRLNPNGLVAQWLPLPTQTNEDTRSLVRSFLDVYPYASVWSTELHEMLLIGSNEPLELDVDKISERFNQPEVSAAMREVGINTTAELLATWITDRDGLEAYAGDALPTTDNQPRIEYGDWVVPGEFTHALVALNDEYRAPQLLHADPALLEEIELKREILLRFYEAGIYAYEGDAKNWAIAMKWVKQRAPENPYYLWFMASEFED</sequence>
<dbReference type="InterPro" id="IPR029063">
    <property type="entry name" value="SAM-dependent_MTases_sf"/>
</dbReference>
<dbReference type="Gene3D" id="1.20.1250.20">
    <property type="entry name" value="MFS general substrate transporter like domains"/>
    <property type="match status" value="1"/>
</dbReference>
<feature type="transmembrane region" description="Helical" evidence="2">
    <location>
        <begin position="381"/>
        <end position="404"/>
    </location>
</feature>
<dbReference type="NCBIfam" id="NF037959">
    <property type="entry name" value="MFS_SpdSyn"/>
    <property type="match status" value="1"/>
</dbReference>
<feature type="transmembrane region" description="Helical" evidence="2">
    <location>
        <begin position="292"/>
        <end position="311"/>
    </location>
</feature>
<evidence type="ECO:0000256" key="2">
    <source>
        <dbReference type="SAM" id="Phobius"/>
    </source>
</evidence>
<reference evidence="3 4" key="1">
    <citation type="submission" date="2018-06" db="EMBL/GenBank/DDBJ databases">
        <title>Genomic Encyclopedia of Archaeal and Bacterial Type Strains, Phase II (KMG-II): from individual species to whole genera.</title>
        <authorList>
            <person name="Goeker M."/>
        </authorList>
    </citation>
    <scope>NUCLEOTIDE SEQUENCE [LARGE SCALE GENOMIC DNA]</scope>
    <source>
        <strain evidence="3 4">DSM 19830</strain>
    </source>
</reference>
<feature type="transmembrane region" description="Helical" evidence="2">
    <location>
        <begin position="228"/>
        <end position="247"/>
    </location>
</feature>
<accession>A0A2W7SD28</accession>
<evidence type="ECO:0000313" key="4">
    <source>
        <dbReference type="Proteomes" id="UP000248882"/>
    </source>
</evidence>
<keyword evidence="4" id="KW-1185">Reference proteome</keyword>
<dbReference type="Pfam" id="PF01564">
    <property type="entry name" value="Spermine_synth"/>
    <property type="match status" value="1"/>
</dbReference>
<evidence type="ECO:0000313" key="3">
    <source>
        <dbReference type="EMBL" id="PZX48532.1"/>
    </source>
</evidence>
<dbReference type="RefSeq" id="WP_111321993.1">
    <property type="nucleotide sequence ID" value="NZ_QKZT01000019.1"/>
</dbReference>
<feature type="transmembrane region" description="Helical" evidence="2">
    <location>
        <begin position="50"/>
        <end position="71"/>
    </location>
</feature>
<evidence type="ECO:0000256" key="1">
    <source>
        <dbReference type="ARBA" id="ARBA00023115"/>
    </source>
</evidence>
<feature type="transmembrane region" description="Helical" evidence="2">
    <location>
        <begin position="20"/>
        <end position="38"/>
    </location>
</feature>
<dbReference type="SUPFAM" id="SSF103473">
    <property type="entry name" value="MFS general substrate transporter"/>
    <property type="match status" value="1"/>
</dbReference>
<feature type="transmembrane region" description="Helical" evidence="2">
    <location>
        <begin position="410"/>
        <end position="426"/>
    </location>
</feature>
<gene>
    <name evidence="3" type="ORF">LV85_03602</name>
</gene>
<dbReference type="AlphaFoldDB" id="A0A2W7SD28"/>
<keyword evidence="2" id="KW-0472">Membrane</keyword>
<dbReference type="SUPFAM" id="SSF53335">
    <property type="entry name" value="S-adenosyl-L-methionine-dependent methyltransferases"/>
    <property type="match status" value="1"/>
</dbReference>
<keyword evidence="2" id="KW-0812">Transmembrane</keyword>
<feature type="transmembrane region" description="Helical" evidence="2">
    <location>
        <begin position="342"/>
        <end position="369"/>
    </location>
</feature>
<keyword evidence="2" id="KW-1133">Transmembrane helix</keyword>
<comment type="caution">
    <text evidence="3">The sequence shown here is derived from an EMBL/GenBank/DDBJ whole genome shotgun (WGS) entry which is preliminary data.</text>
</comment>
<proteinExistence type="predicted"/>
<feature type="transmembrane region" description="Helical" evidence="2">
    <location>
        <begin position="155"/>
        <end position="180"/>
    </location>
</feature>
<dbReference type="GO" id="GO:0006596">
    <property type="term" value="P:polyamine biosynthetic process"/>
    <property type="evidence" value="ECO:0007669"/>
    <property type="project" value="UniProtKB-KW"/>
</dbReference>
<organism evidence="3 4">
    <name type="scientific">Algoriphagus chordae</name>
    <dbReference type="NCBI Taxonomy" id="237019"/>
    <lineage>
        <taxon>Bacteria</taxon>
        <taxon>Pseudomonadati</taxon>
        <taxon>Bacteroidota</taxon>
        <taxon>Cytophagia</taxon>
        <taxon>Cytophagales</taxon>
        <taxon>Cyclobacteriaceae</taxon>
        <taxon>Algoriphagus</taxon>
    </lineage>
</organism>
<protein>
    <submittedName>
        <fullName evidence="3">Putative membrane-bound spermidine synthase</fullName>
    </submittedName>
</protein>
<dbReference type="OrthoDB" id="9793120at2"/>
<feature type="transmembrane region" description="Helical" evidence="2">
    <location>
        <begin position="186"/>
        <end position="207"/>
    </location>
</feature>
<dbReference type="CDD" id="cd06174">
    <property type="entry name" value="MFS"/>
    <property type="match status" value="1"/>
</dbReference>
<feature type="transmembrane region" description="Helical" evidence="2">
    <location>
        <begin position="438"/>
        <end position="455"/>
    </location>
</feature>
<dbReference type="EMBL" id="QKZT01000019">
    <property type="protein sequence ID" value="PZX48532.1"/>
    <property type="molecule type" value="Genomic_DNA"/>
</dbReference>
<feature type="transmembrane region" description="Helical" evidence="2">
    <location>
        <begin position="83"/>
        <end position="102"/>
    </location>
</feature>
<name>A0A2W7SD28_9BACT</name>
<dbReference type="Gene3D" id="3.40.50.150">
    <property type="entry name" value="Vaccinia Virus protein VP39"/>
    <property type="match status" value="1"/>
</dbReference>
<dbReference type="InterPro" id="IPR036259">
    <property type="entry name" value="MFS_trans_sf"/>
</dbReference>
<dbReference type="Proteomes" id="UP000248882">
    <property type="component" value="Unassembled WGS sequence"/>
</dbReference>
<feature type="transmembrane region" description="Helical" evidence="2">
    <location>
        <begin position="122"/>
        <end position="143"/>
    </location>
</feature>
<keyword evidence="1" id="KW-0620">Polyamine biosynthesis</keyword>
<feature type="transmembrane region" description="Helical" evidence="2">
    <location>
        <begin position="259"/>
        <end position="280"/>
    </location>
</feature>
<dbReference type="PANTHER" id="PTHR43317">
    <property type="entry name" value="THERMOSPERMINE SYNTHASE ACAULIS5"/>
    <property type="match status" value="1"/>
</dbReference>
<dbReference type="PANTHER" id="PTHR43317:SF1">
    <property type="entry name" value="THERMOSPERMINE SYNTHASE ACAULIS5"/>
    <property type="match status" value="1"/>
</dbReference>